<reference evidence="1 2" key="1">
    <citation type="submission" date="2016-10" db="EMBL/GenBank/DDBJ databases">
        <authorList>
            <person name="de Groot N.N."/>
        </authorList>
    </citation>
    <scope>NUCLEOTIDE SEQUENCE [LARGE SCALE GENOMIC DNA]</scope>
    <source>
        <strain evidence="1 2">CGMCC 1.5337</strain>
    </source>
</reference>
<evidence type="ECO:0000313" key="2">
    <source>
        <dbReference type="Proteomes" id="UP000198518"/>
    </source>
</evidence>
<dbReference type="STRING" id="355548.SAMN04487945_0268"/>
<evidence type="ECO:0008006" key="3">
    <source>
        <dbReference type="Google" id="ProtNLM"/>
    </source>
</evidence>
<name>A0A1I0MPX5_9EURY</name>
<proteinExistence type="predicted"/>
<evidence type="ECO:0000313" key="1">
    <source>
        <dbReference type="EMBL" id="SEV90559.1"/>
    </source>
</evidence>
<dbReference type="Proteomes" id="UP000198518">
    <property type="component" value="Unassembled WGS sequence"/>
</dbReference>
<dbReference type="AlphaFoldDB" id="A0A1I0MPX5"/>
<accession>A0A1I0MPX5</accession>
<sequence length="258" mass="28553">MTEDFTHAAYAELVDALDDAGYETLTVREYLSPGRLPERFVVLRHDVDRKPQRAEALARLEADLGVSASYYFHPSAFRETRAERVVDLGHEVGYHYDDVATARGNLRTARALFANNLRVFRRACDVDTVSPHAAALSAHDNTGLWADGPAIEDFDLLGDADRSVDYVDLAFLSDAGRTFRERPADRARALGERDQPATADTTDALAAQFREGAIERACLLTHPRRWTNSLPARVLSRSRDRAATLVHRGALLFAGTGS</sequence>
<gene>
    <name evidence="1" type="ORF">SAMN04487945_0268</name>
</gene>
<organism evidence="1 2">
    <name type="scientific">Halobacterium jilantaiense</name>
    <dbReference type="NCBI Taxonomy" id="355548"/>
    <lineage>
        <taxon>Archaea</taxon>
        <taxon>Methanobacteriati</taxon>
        <taxon>Methanobacteriota</taxon>
        <taxon>Stenosarchaea group</taxon>
        <taxon>Halobacteria</taxon>
        <taxon>Halobacteriales</taxon>
        <taxon>Halobacteriaceae</taxon>
        <taxon>Halobacterium</taxon>
    </lineage>
</organism>
<dbReference type="RefSeq" id="WP_089670311.1">
    <property type="nucleotide sequence ID" value="NZ_FOJA01000001.1"/>
</dbReference>
<dbReference type="EMBL" id="FOJA01000001">
    <property type="protein sequence ID" value="SEV90559.1"/>
    <property type="molecule type" value="Genomic_DNA"/>
</dbReference>
<keyword evidence="2" id="KW-1185">Reference proteome</keyword>
<protein>
    <recommendedName>
        <fullName evidence="3">Polysaccharide deacetylase</fullName>
    </recommendedName>
</protein>
<dbReference type="OrthoDB" id="301436at2157"/>